<feature type="compositionally biased region" description="Basic residues" evidence="1">
    <location>
        <begin position="605"/>
        <end position="618"/>
    </location>
</feature>
<dbReference type="Gene3D" id="1.25.40.10">
    <property type="entry name" value="Tetratricopeptide repeat domain"/>
    <property type="match status" value="1"/>
</dbReference>
<feature type="region of interest" description="Disordered" evidence="1">
    <location>
        <begin position="366"/>
        <end position="385"/>
    </location>
</feature>
<protein>
    <recommendedName>
        <fullName evidence="2">DUF3856 domain-containing protein</fullName>
    </recommendedName>
</protein>
<dbReference type="Pfam" id="PF12968">
    <property type="entry name" value="DUF3856"/>
    <property type="match status" value="1"/>
</dbReference>
<gene>
    <name evidence="3" type="ORF">KP509_03G014800</name>
</gene>
<dbReference type="PANTHER" id="PTHR47643:SF2">
    <property type="entry name" value="TPR DOMAIN PROTEIN (AFU_ORTHOLOGUE AFUA_5G12710)"/>
    <property type="match status" value="1"/>
</dbReference>
<dbReference type="InterPro" id="IPR019734">
    <property type="entry name" value="TPR_rpt"/>
</dbReference>
<name>A0A8T2V4W4_CERRI</name>
<evidence type="ECO:0000256" key="1">
    <source>
        <dbReference type="SAM" id="MobiDB-lite"/>
    </source>
</evidence>
<sequence>MPLLSPNHNYAADECIAQIPEHHIPTQEEKVRASEAFDKSVLMAAHMAALHDAYIMEMAFHAVEEVTIKPSSPTSTIGGLKPSTLKQLKIGKVHRRRVVQGTLCSKALCTKSHNGPMVVNVFEDEEGNAIHIYLANAMEGNCDSVQAQRFYPQDSKVAVKEPYLTRMPDGEIVLLVEKMTDLVFLWVPEFTADEGLKDSSLCADVREVFAMEKTEDNPDNVGACDVSEDTGGDETVLVPSASRELRFEDNDGFVKMKKSDADAGNGGAYDVAEDIDTNEAVPVLSASRELKFEDNANGKLEAKGEEEKNCEVSPDLSMSYTLPAGKSEQESKGLREDCKAQDDKAAQEEYAVLSNDGDDVKIQKVQDDKSVNEECPSPTKDGDDCKIQTKEEATFYQMSGDITNTEMMPSCKQGDVEDTIEQSKGSNEVDMLDDKSTGGNREYENANAETGKKIGNADPDESAASLRIKGNALFSRGEFEKAVHLYTRATEKARSCNLRKEEIVCLSNRAEVWLRLNRFQEALNDAEAALRMLREVADSESEGWADLALAKALFRKGRALMGLHKYEDAMRALQEVLGMARAPADGHLKEAALKCRDRLERALKPSKRRRAAMNRKKASANFMLQ</sequence>
<feature type="compositionally biased region" description="Basic and acidic residues" evidence="1">
    <location>
        <begin position="327"/>
        <end position="343"/>
    </location>
</feature>
<dbReference type="InterPro" id="IPR024552">
    <property type="entry name" value="DUF3856"/>
</dbReference>
<keyword evidence="4" id="KW-1185">Reference proteome</keyword>
<dbReference type="InterPro" id="IPR053209">
    <property type="entry name" value="Gramillin-biosynth_MTr"/>
</dbReference>
<dbReference type="OrthoDB" id="1926212at2759"/>
<feature type="domain" description="DUF3856" evidence="2">
    <location>
        <begin position="475"/>
        <end position="580"/>
    </location>
</feature>
<dbReference type="EMBL" id="CM035408">
    <property type="protein sequence ID" value="KAH7440875.1"/>
    <property type="molecule type" value="Genomic_DNA"/>
</dbReference>
<reference evidence="3" key="1">
    <citation type="submission" date="2021-08" db="EMBL/GenBank/DDBJ databases">
        <title>WGS assembly of Ceratopteris richardii.</title>
        <authorList>
            <person name="Marchant D.B."/>
            <person name="Chen G."/>
            <person name="Jenkins J."/>
            <person name="Shu S."/>
            <person name="Leebens-Mack J."/>
            <person name="Grimwood J."/>
            <person name="Schmutz J."/>
            <person name="Soltis P."/>
            <person name="Soltis D."/>
            <person name="Chen Z.-H."/>
        </authorList>
    </citation>
    <scope>NUCLEOTIDE SEQUENCE</scope>
    <source>
        <strain evidence="3">Whitten #5841</strain>
        <tissue evidence="3">Leaf</tissue>
    </source>
</reference>
<comment type="caution">
    <text evidence="3">The sequence shown here is derived from an EMBL/GenBank/DDBJ whole genome shotgun (WGS) entry which is preliminary data.</text>
</comment>
<dbReference type="Proteomes" id="UP000825935">
    <property type="component" value="Chromosome 3"/>
</dbReference>
<feature type="region of interest" description="Disordered" evidence="1">
    <location>
        <begin position="297"/>
        <end position="343"/>
    </location>
</feature>
<dbReference type="OMA" id="AGHEIPN"/>
<dbReference type="InterPro" id="IPR011990">
    <property type="entry name" value="TPR-like_helical_dom_sf"/>
</dbReference>
<evidence type="ECO:0000313" key="3">
    <source>
        <dbReference type="EMBL" id="KAH7440874.1"/>
    </source>
</evidence>
<organism evidence="3 4">
    <name type="scientific">Ceratopteris richardii</name>
    <name type="common">Triangle waterfern</name>
    <dbReference type="NCBI Taxonomy" id="49495"/>
    <lineage>
        <taxon>Eukaryota</taxon>
        <taxon>Viridiplantae</taxon>
        <taxon>Streptophyta</taxon>
        <taxon>Embryophyta</taxon>
        <taxon>Tracheophyta</taxon>
        <taxon>Polypodiopsida</taxon>
        <taxon>Polypodiidae</taxon>
        <taxon>Polypodiales</taxon>
        <taxon>Pteridineae</taxon>
        <taxon>Pteridaceae</taxon>
        <taxon>Parkerioideae</taxon>
        <taxon>Ceratopteris</taxon>
    </lineage>
</organism>
<proteinExistence type="predicted"/>
<dbReference type="AlphaFoldDB" id="A0A8T2V4W4"/>
<accession>A0A8T2V4W4</accession>
<evidence type="ECO:0000259" key="2">
    <source>
        <dbReference type="Pfam" id="PF12968"/>
    </source>
</evidence>
<dbReference type="PANTHER" id="PTHR47643">
    <property type="entry name" value="TPR DOMAIN PROTEIN (AFU_ORTHOLOGUE AFUA_5G12710)"/>
    <property type="match status" value="1"/>
</dbReference>
<dbReference type="SUPFAM" id="SSF48452">
    <property type="entry name" value="TPR-like"/>
    <property type="match status" value="1"/>
</dbReference>
<evidence type="ECO:0000313" key="4">
    <source>
        <dbReference type="Proteomes" id="UP000825935"/>
    </source>
</evidence>
<feature type="region of interest" description="Disordered" evidence="1">
    <location>
        <begin position="605"/>
        <end position="625"/>
    </location>
</feature>
<dbReference type="SMART" id="SM00028">
    <property type="entry name" value="TPR"/>
    <property type="match status" value="3"/>
</dbReference>
<feature type="compositionally biased region" description="Basic and acidic residues" evidence="1">
    <location>
        <begin position="297"/>
        <end position="310"/>
    </location>
</feature>
<dbReference type="EMBL" id="CM035408">
    <property type="protein sequence ID" value="KAH7440874.1"/>
    <property type="molecule type" value="Genomic_DNA"/>
</dbReference>